<dbReference type="Gene3D" id="1.10.1450.10">
    <property type="entry name" value="Tetraspanin"/>
    <property type="match status" value="1"/>
</dbReference>
<evidence type="ECO:0000256" key="3">
    <source>
        <dbReference type="ARBA" id="ARBA00004651"/>
    </source>
</evidence>
<accession>A0A8S3SKP1</accession>
<evidence type="ECO:0000256" key="12">
    <source>
        <dbReference type="ARBA" id="ARBA00023180"/>
    </source>
</evidence>
<dbReference type="AlphaFoldDB" id="A0A8S3SKP1"/>
<dbReference type="FunFam" id="1.10.1450.10:FF:000007">
    <property type="entry name" value="Tetraspanin"/>
    <property type="match status" value="1"/>
</dbReference>
<dbReference type="Pfam" id="PF00335">
    <property type="entry name" value="Tetraspanin"/>
    <property type="match status" value="1"/>
</dbReference>
<evidence type="ECO:0000313" key="16">
    <source>
        <dbReference type="Proteomes" id="UP000683360"/>
    </source>
</evidence>
<keyword evidence="7 14" id="KW-0812">Transmembrane</keyword>
<evidence type="ECO:0000256" key="5">
    <source>
        <dbReference type="ARBA" id="ARBA00022475"/>
    </source>
</evidence>
<evidence type="ECO:0000256" key="8">
    <source>
        <dbReference type="ARBA" id="ARBA00022949"/>
    </source>
</evidence>
<feature type="transmembrane region" description="Helical" evidence="14">
    <location>
        <begin position="175"/>
        <end position="197"/>
    </location>
</feature>
<dbReference type="PRINTS" id="PR00259">
    <property type="entry name" value="TMFOUR"/>
</dbReference>
<organism evidence="15 16">
    <name type="scientific">Mytilus edulis</name>
    <name type="common">Blue mussel</name>
    <dbReference type="NCBI Taxonomy" id="6550"/>
    <lineage>
        <taxon>Eukaryota</taxon>
        <taxon>Metazoa</taxon>
        <taxon>Spiralia</taxon>
        <taxon>Lophotrochozoa</taxon>
        <taxon>Mollusca</taxon>
        <taxon>Bivalvia</taxon>
        <taxon>Autobranchia</taxon>
        <taxon>Pteriomorphia</taxon>
        <taxon>Mytilida</taxon>
        <taxon>Mytiloidea</taxon>
        <taxon>Mytilidae</taxon>
        <taxon>Mytilinae</taxon>
        <taxon>Mytilus</taxon>
    </lineage>
</organism>
<dbReference type="EMBL" id="CAJPWZ010001545">
    <property type="protein sequence ID" value="CAG2217467.1"/>
    <property type="molecule type" value="Genomic_DNA"/>
</dbReference>
<evidence type="ECO:0000256" key="9">
    <source>
        <dbReference type="ARBA" id="ARBA00022989"/>
    </source>
</evidence>
<dbReference type="PANTHER" id="PTHR19282">
    <property type="entry name" value="TETRASPANIN"/>
    <property type="match status" value="1"/>
</dbReference>
<feature type="transmembrane region" description="Helical" evidence="14">
    <location>
        <begin position="204"/>
        <end position="228"/>
    </location>
</feature>
<evidence type="ECO:0000256" key="4">
    <source>
        <dbReference type="ARBA" id="ARBA00006840"/>
    </source>
</evidence>
<sequence length="388" mass="44303">MFCPFNDAVVSRLEDPSVLPEMESGHNRQYRWIFKTTYHSIIKGAKHTARVIRVSDSEMESGHNRQTSNNAMYTHSMYALLQTKCRGNKFDLSFVSKRISTWARKAAREKCLVNKALWAKIQSMFPDRVERRLEGEDQEDDMAMDVCLAIGLWAWAEKDMFNNIGKLTKISFDPALFFIITGAVIFIICFAGCIGALRENTGLLLFYCLLVGLIFAGQLIVGVLAFIYKDWVKDQIQTQVKNMIVNYREDVDLQNLIDWVQEDWLFCCGVDSYKDWELNMYFNCSSPGIETCGVPSSCCIKKDGKSFVNTQCGHDMMLKKHDFDRTTYIYTTGCIPEGQKWLQSNLIVVASVAVGIAVVQILLLCFAHNLRSDIKAQLAKWRYNRGAL</sequence>
<keyword evidence="12" id="KW-0325">Glycoprotein</keyword>
<reference evidence="15" key="1">
    <citation type="submission" date="2021-03" db="EMBL/GenBank/DDBJ databases">
        <authorList>
            <person name="Bekaert M."/>
        </authorList>
    </citation>
    <scope>NUCLEOTIDE SEQUENCE</scope>
</reference>
<dbReference type="Proteomes" id="UP000683360">
    <property type="component" value="Unassembled WGS sequence"/>
</dbReference>
<dbReference type="SUPFAM" id="SSF48652">
    <property type="entry name" value="Tetraspanin"/>
    <property type="match status" value="1"/>
</dbReference>
<dbReference type="GO" id="GO:0046930">
    <property type="term" value="C:pore complex"/>
    <property type="evidence" value="ECO:0007669"/>
    <property type="project" value="UniProtKB-ARBA"/>
</dbReference>
<comment type="similarity">
    <text evidence="4">Belongs to the tetraspanin (TM4SF) family.</text>
</comment>
<evidence type="ECO:0000256" key="11">
    <source>
        <dbReference type="ARBA" id="ARBA00023157"/>
    </source>
</evidence>
<comment type="subcellular location">
    <subcellularLocation>
        <location evidence="2">Cell junction</location>
        <location evidence="2">Adherens junction</location>
    </subcellularLocation>
    <subcellularLocation>
        <location evidence="3">Cell membrane</location>
        <topology evidence="3">Multi-pass membrane protein</topology>
    </subcellularLocation>
    <subcellularLocation>
        <location evidence="1">Cytoplasm</location>
    </subcellularLocation>
</comment>
<keyword evidence="9 14" id="KW-1133">Transmembrane helix</keyword>
<name>A0A8S3SKP1_MYTED</name>
<gene>
    <name evidence="15" type="ORF">MEDL_31167</name>
</gene>
<dbReference type="InterPro" id="IPR008952">
    <property type="entry name" value="Tetraspanin_EC2_sf"/>
</dbReference>
<evidence type="ECO:0000256" key="1">
    <source>
        <dbReference type="ARBA" id="ARBA00004496"/>
    </source>
</evidence>
<dbReference type="GO" id="GO:0065003">
    <property type="term" value="P:protein-containing complex assembly"/>
    <property type="evidence" value="ECO:0007669"/>
    <property type="project" value="UniProtKB-ARBA"/>
</dbReference>
<dbReference type="GO" id="GO:0005737">
    <property type="term" value="C:cytoplasm"/>
    <property type="evidence" value="ECO:0007669"/>
    <property type="project" value="UniProtKB-SubCell"/>
</dbReference>
<dbReference type="InterPro" id="IPR018499">
    <property type="entry name" value="Tetraspanin/Peripherin"/>
</dbReference>
<proteinExistence type="inferred from homology"/>
<evidence type="ECO:0000256" key="7">
    <source>
        <dbReference type="ARBA" id="ARBA00022692"/>
    </source>
</evidence>
<keyword evidence="5" id="KW-1003">Cell membrane</keyword>
<evidence type="ECO:0000256" key="14">
    <source>
        <dbReference type="SAM" id="Phobius"/>
    </source>
</evidence>
<dbReference type="GO" id="GO:0051604">
    <property type="term" value="P:protein maturation"/>
    <property type="evidence" value="ECO:0007669"/>
    <property type="project" value="UniProtKB-ARBA"/>
</dbReference>
<evidence type="ECO:0000313" key="15">
    <source>
        <dbReference type="EMBL" id="CAG2217467.1"/>
    </source>
</evidence>
<dbReference type="GO" id="GO:0072659">
    <property type="term" value="P:protein localization to plasma membrane"/>
    <property type="evidence" value="ECO:0007669"/>
    <property type="project" value="UniProtKB-ARBA"/>
</dbReference>
<keyword evidence="11" id="KW-1015">Disulfide bond</keyword>
<comment type="caution">
    <text evidence="15">The sequence shown here is derived from an EMBL/GenBank/DDBJ whole genome shotgun (WGS) entry which is preliminary data.</text>
</comment>
<dbReference type="GO" id="GO:0019899">
    <property type="term" value="F:enzyme binding"/>
    <property type="evidence" value="ECO:0007669"/>
    <property type="project" value="UniProtKB-ARBA"/>
</dbReference>
<evidence type="ECO:0000256" key="10">
    <source>
        <dbReference type="ARBA" id="ARBA00023136"/>
    </source>
</evidence>
<keyword evidence="8" id="KW-0965">Cell junction</keyword>
<evidence type="ECO:0000256" key="6">
    <source>
        <dbReference type="ARBA" id="ARBA00022490"/>
    </source>
</evidence>
<keyword evidence="10 14" id="KW-0472">Membrane</keyword>
<feature type="transmembrane region" description="Helical" evidence="14">
    <location>
        <begin position="346"/>
        <end position="367"/>
    </location>
</feature>
<dbReference type="GO" id="GO:0005912">
    <property type="term" value="C:adherens junction"/>
    <property type="evidence" value="ECO:0007669"/>
    <property type="project" value="UniProtKB-SubCell"/>
</dbReference>
<dbReference type="PANTHER" id="PTHR19282:SF431">
    <property type="entry name" value="TETRASPANIN 26A, ISOFORM B-RELATED"/>
    <property type="match status" value="1"/>
</dbReference>
<dbReference type="OrthoDB" id="2014092at2759"/>
<keyword evidence="6" id="KW-0963">Cytoplasm</keyword>
<keyword evidence="16" id="KW-1185">Reference proteome</keyword>
<protein>
    <recommendedName>
        <fullName evidence="13">Tetraspanin-33</fullName>
    </recommendedName>
</protein>
<evidence type="ECO:0000256" key="2">
    <source>
        <dbReference type="ARBA" id="ARBA00004536"/>
    </source>
</evidence>
<evidence type="ECO:0000256" key="13">
    <source>
        <dbReference type="ARBA" id="ARBA00040369"/>
    </source>
</evidence>
<dbReference type="GO" id="GO:0005886">
    <property type="term" value="C:plasma membrane"/>
    <property type="evidence" value="ECO:0007669"/>
    <property type="project" value="UniProtKB-SubCell"/>
</dbReference>